<feature type="repeat" description="NHL" evidence="4">
    <location>
        <begin position="128"/>
        <end position="152"/>
    </location>
</feature>
<keyword evidence="5" id="KW-0456">Lyase</keyword>
<dbReference type="InterPro" id="IPR001258">
    <property type="entry name" value="NHL_repeat"/>
</dbReference>
<dbReference type="AlphaFoldDB" id="A0A975P0J3"/>
<keyword evidence="1" id="KW-0732">Signal</keyword>
<evidence type="ECO:0000256" key="1">
    <source>
        <dbReference type="ARBA" id="ARBA00022729"/>
    </source>
</evidence>
<evidence type="ECO:0000256" key="4">
    <source>
        <dbReference type="PROSITE-ProRule" id="PRU00504"/>
    </source>
</evidence>
<protein>
    <submittedName>
        <fullName evidence="5">Peptidyl-alpha-hydroxyglycine alpha-amidating lyase family protein</fullName>
    </submittedName>
</protein>
<dbReference type="GO" id="GO:0016829">
    <property type="term" value="F:lyase activity"/>
    <property type="evidence" value="ECO:0007669"/>
    <property type="project" value="UniProtKB-KW"/>
</dbReference>
<sequence length="323" mass="35247">MPTILGSGEHRYRVVDDWAKLPDGWSLTDVASVAVDGKDRIYVFNRGAHPMVVLDREGNFIRSWGEGLFNRAHGLHIDADDNLYCTDDGDHTVRKCSTDGKVLLTIGIPHKPAPFMSGEPFHRCTHTALSPKGEIYVSDGYGNACVHKFTPDGKLLKTWGEPGTDPGQFNIVHNIVTDADGFVYVADRENHRVQVFDGNGKYETQWNNLHRPCALCACGGGKQPNFIIGELGPGMAVNRKVPNLGPRLSIVDSKGKRIARLGGEHGPGAETGKFLAPHGIAQDSKGDIYVGEVGVTDWKTSFPDTPMPPEVGVVRCLQKLEKI</sequence>
<accession>A0A975P0J3</accession>
<dbReference type="Pfam" id="PF01436">
    <property type="entry name" value="NHL"/>
    <property type="match status" value="1"/>
</dbReference>
<dbReference type="InterPro" id="IPR011042">
    <property type="entry name" value="6-blade_b-propeller_TolB-like"/>
</dbReference>
<dbReference type="EMBL" id="CP076136">
    <property type="protein sequence ID" value="QWG24176.1"/>
    <property type="molecule type" value="Genomic_DNA"/>
</dbReference>
<dbReference type="Proteomes" id="UP000676951">
    <property type="component" value="Chromosome"/>
</dbReference>
<dbReference type="PANTHER" id="PTHR10680">
    <property type="entry name" value="PEPTIDYL-GLYCINE ALPHA-AMIDATING MONOOXYGENASE"/>
    <property type="match status" value="1"/>
</dbReference>
<reference evidence="5 6" key="1">
    <citation type="submission" date="2021-06" db="EMBL/GenBank/DDBJ databases">
        <title>Bradyrhizobium sp. S2-11-4 Genome sequencing.</title>
        <authorList>
            <person name="Jin L."/>
        </authorList>
    </citation>
    <scope>NUCLEOTIDE SEQUENCE [LARGE SCALE GENOMIC DNA]</scope>
    <source>
        <strain evidence="5 6">S2-11-4</strain>
    </source>
</reference>
<evidence type="ECO:0000313" key="6">
    <source>
        <dbReference type="Proteomes" id="UP000676951"/>
    </source>
</evidence>
<feature type="repeat" description="NHL" evidence="4">
    <location>
        <begin position="160"/>
        <end position="199"/>
    </location>
</feature>
<dbReference type="Gene3D" id="2.120.10.30">
    <property type="entry name" value="TolB, C-terminal domain"/>
    <property type="match status" value="1"/>
</dbReference>
<dbReference type="SUPFAM" id="SSF101898">
    <property type="entry name" value="NHL repeat"/>
    <property type="match status" value="1"/>
</dbReference>
<evidence type="ECO:0000256" key="2">
    <source>
        <dbReference type="ARBA" id="ARBA00022737"/>
    </source>
</evidence>
<evidence type="ECO:0000313" key="5">
    <source>
        <dbReference type="EMBL" id="QWG24176.1"/>
    </source>
</evidence>
<proteinExistence type="predicted"/>
<name>A0A975P0J3_9BRAD</name>
<dbReference type="RefSeq" id="WP_215604923.1">
    <property type="nucleotide sequence ID" value="NZ_CP076136.1"/>
</dbReference>
<evidence type="ECO:0000256" key="3">
    <source>
        <dbReference type="ARBA" id="ARBA00023180"/>
    </source>
</evidence>
<organism evidence="5 6">
    <name type="scientific">Bradyrhizobium sediminis</name>
    <dbReference type="NCBI Taxonomy" id="2840469"/>
    <lineage>
        <taxon>Bacteria</taxon>
        <taxon>Pseudomonadati</taxon>
        <taxon>Pseudomonadota</taxon>
        <taxon>Alphaproteobacteria</taxon>
        <taxon>Hyphomicrobiales</taxon>
        <taxon>Nitrobacteraceae</taxon>
        <taxon>Bradyrhizobium</taxon>
    </lineage>
</organism>
<keyword evidence="2" id="KW-0677">Repeat</keyword>
<dbReference type="PROSITE" id="PS51125">
    <property type="entry name" value="NHL"/>
    <property type="match status" value="2"/>
</dbReference>
<keyword evidence="6" id="KW-1185">Reference proteome</keyword>
<dbReference type="CDD" id="cd14958">
    <property type="entry name" value="NHL_PAL_like"/>
    <property type="match status" value="1"/>
</dbReference>
<gene>
    <name evidence="5" type="ORF">KMZ93_04410</name>
</gene>
<dbReference type="PANTHER" id="PTHR10680:SF38">
    <property type="entry name" value="BLL1368 PROTEIN"/>
    <property type="match status" value="1"/>
</dbReference>
<keyword evidence="3" id="KW-0325">Glycoprotein</keyword>